<feature type="compositionally biased region" description="Basic and acidic residues" evidence="10">
    <location>
        <begin position="123"/>
        <end position="139"/>
    </location>
</feature>
<evidence type="ECO:0000313" key="13">
    <source>
        <dbReference type="EMBL" id="PTE16546.1"/>
    </source>
</evidence>
<feature type="region of interest" description="Disordered" evidence="10">
    <location>
        <begin position="77"/>
        <end position="106"/>
    </location>
</feature>
<dbReference type="Pfam" id="PF13103">
    <property type="entry name" value="TonB_2"/>
    <property type="match status" value="1"/>
</dbReference>
<feature type="compositionally biased region" description="Low complexity" evidence="10">
    <location>
        <begin position="154"/>
        <end position="176"/>
    </location>
</feature>
<sequence>MMLPQTRTAPGWIAAATVAAALLSGAAVALTLQDRAAPVALMIDLAPVPAVAPAMSAVADPAPQVMDEMPDLADPMDVAEAKPPVPKAETAPDLPHPRPAMAMPEPDVPAQADMALLPPQKEPPAKKVAKADPKPEAPKAKKKKNKPAKEAKVSKATSAGATAPTAGAKAKSGGSVSPAAYAKAVMKKVRATRKQAGAGRGTVQVGFSIAADGSLAGVRVLQSSGNAALDEVAVSHIRRSAPFPAPPEGAGRSYSFEFVGK</sequence>
<dbReference type="InterPro" id="IPR051045">
    <property type="entry name" value="TonB-dependent_transducer"/>
</dbReference>
<keyword evidence="6" id="KW-0812">Transmembrane</keyword>
<keyword evidence="4" id="KW-1003">Cell membrane</keyword>
<dbReference type="GO" id="GO:0031992">
    <property type="term" value="F:energy transducer activity"/>
    <property type="evidence" value="ECO:0007669"/>
    <property type="project" value="TreeGrafter"/>
</dbReference>
<evidence type="ECO:0000256" key="2">
    <source>
        <dbReference type="ARBA" id="ARBA00006555"/>
    </source>
</evidence>
<evidence type="ECO:0000256" key="10">
    <source>
        <dbReference type="SAM" id="MobiDB-lite"/>
    </source>
</evidence>
<comment type="caution">
    <text evidence="13">The sequence shown here is derived from an EMBL/GenBank/DDBJ whole genome shotgun (WGS) entry which is preliminary data.</text>
</comment>
<organism evidence="13 14">
    <name type="scientific">Fuscovulum blasticum DSM 2131</name>
    <dbReference type="NCBI Taxonomy" id="1188250"/>
    <lineage>
        <taxon>Bacteria</taxon>
        <taxon>Pseudomonadati</taxon>
        <taxon>Pseudomonadota</taxon>
        <taxon>Alphaproteobacteria</taxon>
        <taxon>Rhodobacterales</taxon>
        <taxon>Paracoccaceae</taxon>
        <taxon>Pseudogemmobacter</taxon>
    </lineage>
</organism>
<proteinExistence type="inferred from homology"/>
<dbReference type="RefSeq" id="WP_107671708.1">
    <property type="nucleotide sequence ID" value="NZ_PZKE01000001.1"/>
</dbReference>
<evidence type="ECO:0000256" key="11">
    <source>
        <dbReference type="SAM" id="SignalP"/>
    </source>
</evidence>
<evidence type="ECO:0000256" key="5">
    <source>
        <dbReference type="ARBA" id="ARBA00022519"/>
    </source>
</evidence>
<dbReference type="InterPro" id="IPR037682">
    <property type="entry name" value="TonB_C"/>
</dbReference>
<dbReference type="GO" id="GO:0055085">
    <property type="term" value="P:transmembrane transport"/>
    <property type="evidence" value="ECO:0007669"/>
    <property type="project" value="InterPro"/>
</dbReference>
<evidence type="ECO:0000259" key="12">
    <source>
        <dbReference type="PROSITE" id="PS52015"/>
    </source>
</evidence>
<reference evidence="13 14" key="1">
    <citation type="submission" date="2018-03" db="EMBL/GenBank/DDBJ databases">
        <title>Rhodobacter blasticus.</title>
        <authorList>
            <person name="Meyer T.E."/>
            <person name="Miller S."/>
            <person name="Lodha T."/>
            <person name="Gandham S."/>
            <person name="Chintalapati S."/>
            <person name="Chintalapati V.R."/>
        </authorList>
    </citation>
    <scope>NUCLEOTIDE SEQUENCE [LARGE SCALE GENOMIC DNA]</scope>
    <source>
        <strain evidence="13 14">DSM 2131</strain>
    </source>
</reference>
<feature type="signal peptide" evidence="11">
    <location>
        <begin position="1"/>
        <end position="29"/>
    </location>
</feature>
<keyword evidence="9" id="KW-0472">Membrane</keyword>
<evidence type="ECO:0000256" key="9">
    <source>
        <dbReference type="ARBA" id="ARBA00023136"/>
    </source>
</evidence>
<keyword evidence="8" id="KW-1133">Transmembrane helix</keyword>
<evidence type="ECO:0000256" key="3">
    <source>
        <dbReference type="ARBA" id="ARBA00022448"/>
    </source>
</evidence>
<keyword evidence="3" id="KW-0813">Transport</keyword>
<comment type="subcellular location">
    <subcellularLocation>
        <location evidence="1">Cell inner membrane</location>
        <topology evidence="1">Single-pass membrane protein</topology>
        <orientation evidence="1">Periplasmic side</orientation>
    </subcellularLocation>
</comment>
<gene>
    <name evidence="13" type="ORF">C5F44_01445</name>
</gene>
<evidence type="ECO:0000256" key="1">
    <source>
        <dbReference type="ARBA" id="ARBA00004383"/>
    </source>
</evidence>
<dbReference type="GO" id="GO:0015031">
    <property type="term" value="P:protein transport"/>
    <property type="evidence" value="ECO:0007669"/>
    <property type="project" value="UniProtKB-KW"/>
</dbReference>
<dbReference type="SUPFAM" id="SSF74653">
    <property type="entry name" value="TolA/TonB C-terminal domain"/>
    <property type="match status" value="1"/>
</dbReference>
<evidence type="ECO:0000256" key="7">
    <source>
        <dbReference type="ARBA" id="ARBA00022927"/>
    </source>
</evidence>
<evidence type="ECO:0000256" key="8">
    <source>
        <dbReference type="ARBA" id="ARBA00022989"/>
    </source>
</evidence>
<evidence type="ECO:0000256" key="4">
    <source>
        <dbReference type="ARBA" id="ARBA00022475"/>
    </source>
</evidence>
<dbReference type="GO" id="GO:0098797">
    <property type="term" value="C:plasma membrane protein complex"/>
    <property type="evidence" value="ECO:0007669"/>
    <property type="project" value="TreeGrafter"/>
</dbReference>
<name>A0A2T4JF77_FUSBL</name>
<dbReference type="NCBIfam" id="TIGR01352">
    <property type="entry name" value="tonB_Cterm"/>
    <property type="match status" value="1"/>
</dbReference>
<dbReference type="PANTHER" id="PTHR33446">
    <property type="entry name" value="PROTEIN TONB-RELATED"/>
    <property type="match status" value="1"/>
</dbReference>
<keyword evidence="5" id="KW-0997">Cell inner membrane</keyword>
<dbReference type="PROSITE" id="PS52015">
    <property type="entry name" value="TONB_CTD"/>
    <property type="match status" value="1"/>
</dbReference>
<feature type="chain" id="PRO_5015760182" description="TonB C-terminal domain-containing protein" evidence="11">
    <location>
        <begin position="30"/>
        <end position="261"/>
    </location>
</feature>
<dbReference type="EMBL" id="PZKE01000001">
    <property type="protein sequence ID" value="PTE16546.1"/>
    <property type="molecule type" value="Genomic_DNA"/>
</dbReference>
<evidence type="ECO:0000313" key="14">
    <source>
        <dbReference type="Proteomes" id="UP000241362"/>
    </source>
</evidence>
<feature type="domain" description="TonB C-terminal" evidence="12">
    <location>
        <begin position="175"/>
        <end position="261"/>
    </location>
</feature>
<dbReference type="Gene3D" id="3.30.1150.10">
    <property type="match status" value="1"/>
</dbReference>
<keyword evidence="14" id="KW-1185">Reference proteome</keyword>
<keyword evidence="11" id="KW-0732">Signal</keyword>
<feature type="region of interest" description="Disordered" evidence="10">
    <location>
        <begin position="118"/>
        <end position="176"/>
    </location>
</feature>
<keyword evidence="7" id="KW-0653">Protein transport</keyword>
<dbReference type="Proteomes" id="UP000241362">
    <property type="component" value="Unassembled WGS sequence"/>
</dbReference>
<protein>
    <recommendedName>
        <fullName evidence="12">TonB C-terminal domain-containing protein</fullName>
    </recommendedName>
</protein>
<comment type="similarity">
    <text evidence="2">Belongs to the TonB family.</text>
</comment>
<evidence type="ECO:0000256" key="6">
    <source>
        <dbReference type="ARBA" id="ARBA00022692"/>
    </source>
</evidence>
<dbReference type="PANTHER" id="PTHR33446:SF2">
    <property type="entry name" value="PROTEIN TONB"/>
    <property type="match status" value="1"/>
</dbReference>
<dbReference type="AlphaFoldDB" id="A0A2T4JF77"/>
<accession>A0A2T4JF77</accession>
<dbReference type="InterPro" id="IPR006260">
    <property type="entry name" value="TonB/TolA_C"/>
</dbReference>